<sequence>MEIACDRHDMNENEKLAQEIKAWRGKEGLTAEAAAKVLGIPKRTFEGIEQGRGFPYPVLLRVAMESKAVSHDPIHEKVHGGRQLQQKPRKSV</sequence>
<evidence type="ECO:0000313" key="2">
    <source>
        <dbReference type="EMBL" id="UVC17068.1"/>
    </source>
</evidence>
<evidence type="ECO:0000256" key="1">
    <source>
        <dbReference type="SAM" id="MobiDB-lite"/>
    </source>
</evidence>
<gene>
    <name evidence="2" type="ORF">IHQ72_08055</name>
</gene>
<protein>
    <submittedName>
        <fullName evidence="2">Helix-turn-helix domain-containing protein</fullName>
    </submittedName>
</protein>
<dbReference type="CDD" id="cd00093">
    <property type="entry name" value="HTH_XRE"/>
    <property type="match status" value="1"/>
</dbReference>
<dbReference type="InterPro" id="IPR010982">
    <property type="entry name" value="Lambda_DNA-bd_dom_sf"/>
</dbReference>
<proteinExistence type="predicted"/>
<dbReference type="SUPFAM" id="SSF47413">
    <property type="entry name" value="lambda repressor-like DNA-binding domains"/>
    <property type="match status" value="1"/>
</dbReference>
<accession>A0ABY5R159</accession>
<reference evidence="2" key="1">
    <citation type="submission" date="2020-09" db="EMBL/GenBank/DDBJ databases">
        <title>Rhizobia associated with sainfoin plants.</title>
        <authorList>
            <person name="Asharfi S."/>
            <person name="Kuzmanovic N."/>
            <person name="Bunk B."/>
            <person name="Sproeer C."/>
            <person name="Becker M."/>
            <person name="Thuenen T."/>
        </authorList>
    </citation>
    <scope>NUCLEOTIDE SEQUENCE</scope>
    <source>
        <strain evidence="2">OM4</strain>
    </source>
</reference>
<name>A0ABY5R159_9HYPH</name>
<dbReference type="EMBL" id="CP062229">
    <property type="protein sequence ID" value="UVC17068.1"/>
    <property type="molecule type" value="Genomic_DNA"/>
</dbReference>
<dbReference type="InterPro" id="IPR001387">
    <property type="entry name" value="Cro/C1-type_HTH"/>
</dbReference>
<dbReference type="Pfam" id="PF13560">
    <property type="entry name" value="HTH_31"/>
    <property type="match status" value="1"/>
</dbReference>
<feature type="region of interest" description="Disordered" evidence="1">
    <location>
        <begin position="70"/>
        <end position="92"/>
    </location>
</feature>
<organism evidence="2 3">
    <name type="scientific">Mesorhizobium onobrychidis</name>
    <dbReference type="NCBI Taxonomy" id="2775404"/>
    <lineage>
        <taxon>Bacteria</taxon>
        <taxon>Pseudomonadati</taxon>
        <taxon>Pseudomonadota</taxon>
        <taxon>Alphaproteobacteria</taxon>
        <taxon>Hyphomicrobiales</taxon>
        <taxon>Phyllobacteriaceae</taxon>
        <taxon>Mesorhizobium</taxon>
    </lineage>
</organism>
<evidence type="ECO:0000313" key="3">
    <source>
        <dbReference type="Proteomes" id="UP001058098"/>
    </source>
</evidence>
<dbReference type="Proteomes" id="UP001058098">
    <property type="component" value="Chromosome"/>
</dbReference>
<dbReference type="Gene3D" id="1.10.260.40">
    <property type="entry name" value="lambda repressor-like DNA-binding domains"/>
    <property type="match status" value="1"/>
</dbReference>
<keyword evidence="3" id="KW-1185">Reference proteome</keyword>
<feature type="compositionally biased region" description="Basic and acidic residues" evidence="1">
    <location>
        <begin position="70"/>
        <end position="79"/>
    </location>
</feature>